<proteinExistence type="predicted"/>
<dbReference type="RefSeq" id="WP_056693137.1">
    <property type="nucleotide sequence ID" value="NZ_JAVDTR010000013.1"/>
</dbReference>
<organism evidence="3 4">
    <name type="scientific">Paenibacillus amylolyticus</name>
    <dbReference type="NCBI Taxonomy" id="1451"/>
    <lineage>
        <taxon>Bacteria</taxon>
        <taxon>Bacillati</taxon>
        <taxon>Bacillota</taxon>
        <taxon>Bacilli</taxon>
        <taxon>Bacillales</taxon>
        <taxon>Paenibacillaceae</taxon>
        <taxon>Paenibacillus</taxon>
    </lineage>
</organism>
<feature type="transmembrane region" description="Helical" evidence="1">
    <location>
        <begin position="7"/>
        <end position="26"/>
    </location>
</feature>
<feature type="transmembrane region" description="Helical" evidence="1">
    <location>
        <begin position="46"/>
        <end position="65"/>
    </location>
</feature>
<evidence type="ECO:0000313" key="4">
    <source>
        <dbReference type="Proteomes" id="UP001254832"/>
    </source>
</evidence>
<reference evidence="3" key="1">
    <citation type="submission" date="2023-07" db="EMBL/GenBank/DDBJ databases">
        <title>Sorghum-associated microbial communities from plants grown in Nebraska, USA.</title>
        <authorList>
            <person name="Schachtman D."/>
        </authorList>
    </citation>
    <scope>NUCLEOTIDE SEQUENCE</scope>
    <source>
        <strain evidence="3">BE80</strain>
    </source>
</reference>
<dbReference type="Proteomes" id="UP001254832">
    <property type="component" value="Unassembled WGS sequence"/>
</dbReference>
<dbReference type="Pfam" id="PF19701">
    <property type="entry name" value="DUF6199"/>
    <property type="match status" value="1"/>
</dbReference>
<dbReference type="InterPro" id="IPR045679">
    <property type="entry name" value="DUF6199"/>
</dbReference>
<dbReference type="AlphaFoldDB" id="A0AAP5LQM0"/>
<name>A0AAP5LQM0_PAEAM</name>
<feature type="domain" description="DUF6199" evidence="2">
    <location>
        <begin position="5"/>
        <end position="62"/>
    </location>
</feature>
<keyword evidence="1" id="KW-0472">Membrane</keyword>
<evidence type="ECO:0000259" key="2">
    <source>
        <dbReference type="Pfam" id="PF19701"/>
    </source>
</evidence>
<evidence type="ECO:0000256" key="1">
    <source>
        <dbReference type="SAM" id="Phobius"/>
    </source>
</evidence>
<evidence type="ECO:0000313" key="3">
    <source>
        <dbReference type="EMBL" id="MDR6725855.1"/>
    </source>
</evidence>
<keyword evidence="1" id="KW-1133">Transmembrane helix</keyword>
<gene>
    <name evidence="3" type="ORF">J2W91_004357</name>
</gene>
<accession>A0AAP5LQM0</accession>
<keyword evidence="1" id="KW-0812">Transmembrane</keyword>
<protein>
    <recommendedName>
        <fullName evidence="2">DUF6199 domain-containing protein</fullName>
    </recommendedName>
</protein>
<sequence length="66" mass="7212">MILTIAIIFSLVGLLMLIAPSVLWIITEKWKSSDATEPSSLYTFSTRIGGVVCLVIAAYATYVLFV</sequence>
<comment type="caution">
    <text evidence="3">The sequence shown here is derived from an EMBL/GenBank/DDBJ whole genome shotgun (WGS) entry which is preliminary data.</text>
</comment>
<dbReference type="EMBL" id="JAVDTR010000013">
    <property type="protein sequence ID" value="MDR6725855.1"/>
    <property type="molecule type" value="Genomic_DNA"/>
</dbReference>